<name>A0A1S3DQG3_DIACI</name>
<dbReference type="PANTHER" id="PTHR21557:SF2">
    <property type="entry name" value="CORDON-BLEU PROTEIN-LIKE 1"/>
    <property type="match status" value="1"/>
</dbReference>
<dbReference type="STRING" id="121845.A0A1S3DQG3"/>
<dbReference type="GeneID" id="103522139"/>
<gene>
    <name evidence="2" type="primary">LOC103522139</name>
</gene>
<accession>A0A1S3DQG3</accession>
<dbReference type="AlphaFoldDB" id="A0A1S3DQG3"/>
<dbReference type="KEGG" id="dci:103522139"/>
<proteinExistence type="predicted"/>
<dbReference type="RefSeq" id="XP_008485464.2">
    <property type="nucleotide sequence ID" value="XM_008487242.2"/>
</dbReference>
<dbReference type="PaxDb" id="121845-A0A1S3DQG3"/>
<keyword evidence="1" id="KW-1185">Reference proteome</keyword>
<organism evidence="1 2">
    <name type="scientific">Diaphorina citri</name>
    <name type="common">Asian citrus psyllid</name>
    <dbReference type="NCBI Taxonomy" id="121845"/>
    <lineage>
        <taxon>Eukaryota</taxon>
        <taxon>Metazoa</taxon>
        <taxon>Ecdysozoa</taxon>
        <taxon>Arthropoda</taxon>
        <taxon>Hexapoda</taxon>
        <taxon>Insecta</taxon>
        <taxon>Pterygota</taxon>
        <taxon>Neoptera</taxon>
        <taxon>Paraneoptera</taxon>
        <taxon>Hemiptera</taxon>
        <taxon>Sternorrhyncha</taxon>
        <taxon>Psylloidea</taxon>
        <taxon>Psyllidae</taxon>
        <taxon>Diaphorininae</taxon>
        <taxon>Diaphorina</taxon>
    </lineage>
</organism>
<reference evidence="2" key="1">
    <citation type="submission" date="2025-08" db="UniProtKB">
        <authorList>
            <consortium name="RefSeq"/>
        </authorList>
    </citation>
    <scope>IDENTIFICATION</scope>
</reference>
<dbReference type="InterPro" id="IPR039895">
    <property type="entry name" value="COBL-like"/>
</dbReference>
<protein>
    <submittedName>
        <fullName evidence="2">Cordon-bleu protein-like 1</fullName>
    </submittedName>
</protein>
<sequence length="86" mass="9474">MLKMPPPIAVTEDTPPDMLSGSMDLCVVLPNNHSVRLNVERSTPMLDLLVQVTTAHKMSPGSHYFQVYDENGLPLPYKPSTPIGKN</sequence>
<dbReference type="GO" id="GO:0003785">
    <property type="term" value="F:actin monomer binding"/>
    <property type="evidence" value="ECO:0007669"/>
    <property type="project" value="InterPro"/>
</dbReference>
<evidence type="ECO:0000313" key="2">
    <source>
        <dbReference type="RefSeq" id="XP_008485464.2"/>
    </source>
</evidence>
<dbReference type="Proteomes" id="UP000079169">
    <property type="component" value="Unplaced"/>
</dbReference>
<evidence type="ECO:0000313" key="1">
    <source>
        <dbReference type="Proteomes" id="UP000079169"/>
    </source>
</evidence>
<dbReference type="PANTHER" id="PTHR21557">
    <property type="entry name" value="CORDON-BLEU"/>
    <property type="match status" value="1"/>
</dbReference>